<sequence length="251" mass="28283">MSFLSLQNLAIGYKKKVIADKLNITFSEKQIVCLLGANGCGKTTLLKTILGLLPPMSGEIYLNNQNLKHYPTPQLAKQIAYVPQAHRHFNFSVQNVVLMGRNPYLKWYQSPNSCDKEIAQMALAQIGIEHFLTKSFDRLSGGEQQLVLIARALAQQPKLLIMDEPTSNLDFGNQLRVLEKIKQLNAETQLGILMTTHQPEQSLQVADRTLLFHQGKILADDIPQRILTVQNLAKIYQLAPAVIQKHFHFMA</sequence>
<dbReference type="InterPro" id="IPR003593">
    <property type="entry name" value="AAA+_ATPase"/>
</dbReference>
<dbReference type="GO" id="GO:0016887">
    <property type="term" value="F:ATP hydrolysis activity"/>
    <property type="evidence" value="ECO:0007669"/>
    <property type="project" value="InterPro"/>
</dbReference>
<dbReference type="RefSeq" id="WP_126599965.1">
    <property type="nucleotide sequence ID" value="NZ_LR134510.1"/>
</dbReference>
<comment type="similarity">
    <text evidence="1">Belongs to the ABC transporter superfamily.</text>
</comment>
<keyword evidence="3" id="KW-0547">Nucleotide-binding</keyword>
<dbReference type="InterPro" id="IPR050153">
    <property type="entry name" value="Metal_Ion_Import_ABC"/>
</dbReference>
<dbReference type="CDD" id="cd03214">
    <property type="entry name" value="ABC_Iron-Siderophores_B12_Hemin"/>
    <property type="match status" value="1"/>
</dbReference>
<dbReference type="KEGG" id="adp:NCTC12871_01251"/>
<keyword evidence="2" id="KW-0813">Transport</keyword>
<evidence type="ECO:0000259" key="5">
    <source>
        <dbReference type="PROSITE" id="PS50893"/>
    </source>
</evidence>
<dbReference type="SMART" id="SM00382">
    <property type="entry name" value="AAA"/>
    <property type="match status" value="1"/>
</dbReference>
<dbReference type="InterPro" id="IPR027417">
    <property type="entry name" value="P-loop_NTPase"/>
</dbReference>
<dbReference type="GO" id="GO:0005524">
    <property type="term" value="F:ATP binding"/>
    <property type="evidence" value="ECO:0007669"/>
    <property type="project" value="UniProtKB-KW"/>
</dbReference>
<accession>A0A448TV01</accession>
<dbReference type="Proteomes" id="UP000279799">
    <property type="component" value="Chromosome"/>
</dbReference>
<dbReference type="InterPro" id="IPR003439">
    <property type="entry name" value="ABC_transporter-like_ATP-bd"/>
</dbReference>
<evidence type="ECO:0000256" key="1">
    <source>
        <dbReference type="ARBA" id="ARBA00005417"/>
    </source>
</evidence>
<feature type="domain" description="ABC transporter" evidence="5">
    <location>
        <begin position="4"/>
        <end position="239"/>
    </location>
</feature>
<reference evidence="6 7" key="1">
    <citation type="submission" date="2018-12" db="EMBL/GenBank/DDBJ databases">
        <authorList>
            <consortium name="Pathogen Informatics"/>
        </authorList>
    </citation>
    <scope>NUCLEOTIDE SEQUENCE [LARGE SCALE GENOMIC DNA]</scope>
    <source>
        <strain evidence="6 7">NCTC12871</strain>
    </source>
</reference>
<dbReference type="Pfam" id="PF00005">
    <property type="entry name" value="ABC_tran"/>
    <property type="match status" value="1"/>
</dbReference>
<name>A0A448TV01_9PAST</name>
<evidence type="ECO:0000256" key="2">
    <source>
        <dbReference type="ARBA" id="ARBA00022448"/>
    </source>
</evidence>
<dbReference type="InterPro" id="IPR017871">
    <property type="entry name" value="ABC_transporter-like_CS"/>
</dbReference>
<dbReference type="OrthoDB" id="5292475at2"/>
<evidence type="ECO:0000313" key="6">
    <source>
        <dbReference type="EMBL" id="VEJ09766.1"/>
    </source>
</evidence>
<proteinExistence type="inferred from homology"/>
<organism evidence="6 7">
    <name type="scientific">Actinobacillus delphinicola</name>
    <dbReference type="NCBI Taxonomy" id="51161"/>
    <lineage>
        <taxon>Bacteria</taxon>
        <taxon>Pseudomonadati</taxon>
        <taxon>Pseudomonadota</taxon>
        <taxon>Gammaproteobacteria</taxon>
        <taxon>Pasteurellales</taxon>
        <taxon>Pasteurellaceae</taxon>
        <taxon>Actinobacillus</taxon>
    </lineage>
</organism>
<dbReference type="AlphaFoldDB" id="A0A448TV01"/>
<dbReference type="SUPFAM" id="SSF52540">
    <property type="entry name" value="P-loop containing nucleoside triphosphate hydrolases"/>
    <property type="match status" value="1"/>
</dbReference>
<evidence type="ECO:0000313" key="7">
    <source>
        <dbReference type="Proteomes" id="UP000279799"/>
    </source>
</evidence>
<protein>
    <submittedName>
        <fullName evidence="6">ABC-type cobalamin/Fe3+-siderophores transportsystems, ATPase components</fullName>
    </submittedName>
</protein>
<dbReference type="PROSITE" id="PS00211">
    <property type="entry name" value="ABC_TRANSPORTER_1"/>
    <property type="match status" value="1"/>
</dbReference>
<dbReference type="PANTHER" id="PTHR42734">
    <property type="entry name" value="METAL TRANSPORT SYSTEM ATP-BINDING PROTEIN TM_0124-RELATED"/>
    <property type="match status" value="1"/>
</dbReference>
<dbReference type="FunFam" id="3.40.50.300:FF:000134">
    <property type="entry name" value="Iron-enterobactin ABC transporter ATP-binding protein"/>
    <property type="match status" value="1"/>
</dbReference>
<evidence type="ECO:0000256" key="3">
    <source>
        <dbReference type="ARBA" id="ARBA00022741"/>
    </source>
</evidence>
<evidence type="ECO:0000256" key="4">
    <source>
        <dbReference type="ARBA" id="ARBA00022840"/>
    </source>
</evidence>
<keyword evidence="7" id="KW-1185">Reference proteome</keyword>
<dbReference type="PROSITE" id="PS50893">
    <property type="entry name" value="ABC_TRANSPORTER_2"/>
    <property type="match status" value="1"/>
</dbReference>
<dbReference type="PANTHER" id="PTHR42734:SF6">
    <property type="entry name" value="MOLYBDATE IMPORT ATP-BINDING PROTEIN MOLC"/>
    <property type="match status" value="1"/>
</dbReference>
<keyword evidence="4" id="KW-0067">ATP-binding</keyword>
<dbReference type="Gene3D" id="3.40.50.300">
    <property type="entry name" value="P-loop containing nucleotide triphosphate hydrolases"/>
    <property type="match status" value="1"/>
</dbReference>
<dbReference type="EMBL" id="LR134510">
    <property type="protein sequence ID" value="VEJ09766.1"/>
    <property type="molecule type" value="Genomic_DNA"/>
</dbReference>
<gene>
    <name evidence="6" type="primary">fhuC</name>
    <name evidence="6" type="ORF">NCTC12871_01251</name>
</gene>